<keyword evidence="11" id="KW-1185">Reference proteome</keyword>
<evidence type="ECO:0000313" key="10">
    <source>
        <dbReference type="EMBL" id="CAG8540079.1"/>
    </source>
</evidence>
<dbReference type="GO" id="GO:0000329">
    <property type="term" value="C:fungal-type vacuole membrane"/>
    <property type="evidence" value="ECO:0007669"/>
    <property type="project" value="TreeGrafter"/>
</dbReference>
<feature type="region of interest" description="Disordered" evidence="8">
    <location>
        <begin position="105"/>
        <end position="150"/>
    </location>
</feature>
<feature type="compositionally biased region" description="Polar residues" evidence="8">
    <location>
        <begin position="754"/>
        <end position="764"/>
    </location>
</feature>
<dbReference type="InterPro" id="IPR039756">
    <property type="entry name" value="Lsb6/PI4K2"/>
</dbReference>
<accession>A0A9N9AU40</accession>
<evidence type="ECO:0000256" key="2">
    <source>
        <dbReference type="ARBA" id="ARBA00022679"/>
    </source>
</evidence>
<feature type="region of interest" description="Disordered" evidence="8">
    <location>
        <begin position="687"/>
        <end position="764"/>
    </location>
</feature>
<dbReference type="GO" id="GO:0007032">
    <property type="term" value="P:endosome organization"/>
    <property type="evidence" value="ECO:0007669"/>
    <property type="project" value="TreeGrafter"/>
</dbReference>
<keyword evidence="4 7" id="KW-0418">Kinase</keyword>
<protein>
    <recommendedName>
        <fullName evidence="7">Phosphatidylinositol 4-kinase</fullName>
        <ecNumber evidence="7">2.7.1.67</ecNumber>
    </recommendedName>
</protein>
<evidence type="ECO:0000256" key="6">
    <source>
        <dbReference type="ARBA" id="ARBA00023136"/>
    </source>
</evidence>
<dbReference type="GO" id="GO:0007030">
    <property type="term" value="P:Golgi organization"/>
    <property type="evidence" value="ECO:0007669"/>
    <property type="project" value="TreeGrafter"/>
</dbReference>
<feature type="compositionally biased region" description="Low complexity" evidence="8">
    <location>
        <begin position="518"/>
        <end position="532"/>
    </location>
</feature>
<sequence length="820" mass="92783">MLFCGPIYTESSETANQSFFGNRLRGNASGIVYAISRLSIIKYKVQTTTTHTTSGLSNNNPLSGYVKLQQEDSYEQDDYLFDTARSIYDRNTDFILTRPRYQRRALSETRQPLNKSLLPNSIMENSQSNEPEIRRHSEELPDDSSSSRRSSAWSQLSKKFKLKGSPKGLHNKELELYKSVFREINLENMQPSSSPLTTNHGPPLTPELFNEIVNFVKAAIHSGVQPTRIRQGSSGSYFCRNIDDKIVGVFKPKNEEPYGRLNPKWTKWIHRNLFPCFFGRSCLIPNLGYISEAAASLLDRRLNLNIVPVTEVIWLSSPSFHYDYLDRRAARSTKNPKPLPEKIGSFQIFLEGFKDANIFLKEHPWPESQFYANNVMGNERHGKSLNSFMCGKSSTIDDDNDLYESSPHGKRFSWTPELQLQFREQFEKLVILDYLMRNTDRGLDNWMIKYCEKDENDCPIITPPKSKVMKTPDVLSKNSANSSNTLKGPESATMLPSVKSNNDALQLSSNGIQHPLSDDSLSPDPSVLPSKSTTTEPSSNNADKVDTETSQSLNVSYPHIHVAAIDNGLAFPFKHPDQWRSYPYGWLSLPDDLIGRPFTANTRNHFLPLLTNPSWWKKTVSELRSYFRRDTDFDNGMFAKQIAVLKGQGWNIVETLAQTDQSIRDLCARRNVVVWDELEIIEIPGDPYAERNRNSSGADVANRGHGESNRVPSPVDEEGEVGHDSSGIDGLPITPRRSLEESSSARQSLSTSAPASSYHSNISTTAKHKWNDTINRVKEKLNIDNVGKKNRASMEVKKTKQVLVERLEIASGNTPFFTWC</sequence>
<dbReference type="Proteomes" id="UP000789405">
    <property type="component" value="Unassembled WGS sequence"/>
</dbReference>
<dbReference type="GO" id="GO:0005524">
    <property type="term" value="F:ATP binding"/>
    <property type="evidence" value="ECO:0007669"/>
    <property type="project" value="UniProtKB-UniRule"/>
</dbReference>
<dbReference type="PANTHER" id="PTHR12865:SF1">
    <property type="entry name" value="PHOSPHATIDYLINOSITOL 4-KINASE TYPE 2"/>
    <property type="match status" value="1"/>
</dbReference>
<feature type="region of interest" description="Disordered" evidence="8">
    <location>
        <begin position="508"/>
        <end position="550"/>
    </location>
</feature>
<evidence type="ECO:0000256" key="5">
    <source>
        <dbReference type="ARBA" id="ARBA00022840"/>
    </source>
</evidence>
<gene>
    <name evidence="10" type="ORF">DERYTH_LOCUS4760</name>
</gene>
<feature type="compositionally biased region" description="Polar residues" evidence="8">
    <location>
        <begin position="533"/>
        <end position="550"/>
    </location>
</feature>
<dbReference type="OrthoDB" id="3349449at2759"/>
<evidence type="ECO:0000256" key="4">
    <source>
        <dbReference type="ARBA" id="ARBA00022777"/>
    </source>
</evidence>
<keyword evidence="6" id="KW-0472">Membrane</keyword>
<comment type="cofactor">
    <cofactor evidence="7">
        <name>Mg(2+)</name>
        <dbReference type="ChEBI" id="CHEBI:18420"/>
    </cofactor>
    <cofactor evidence="7">
        <name>Mn(2+)</name>
        <dbReference type="ChEBI" id="CHEBI:29035"/>
    </cofactor>
</comment>
<evidence type="ECO:0000256" key="1">
    <source>
        <dbReference type="ARBA" id="ARBA00022475"/>
    </source>
</evidence>
<keyword evidence="5 7" id="KW-0067">ATP-binding</keyword>
<keyword evidence="3 7" id="KW-0547">Nucleotide-binding</keyword>
<organism evidence="10 11">
    <name type="scientific">Dentiscutata erythropus</name>
    <dbReference type="NCBI Taxonomy" id="1348616"/>
    <lineage>
        <taxon>Eukaryota</taxon>
        <taxon>Fungi</taxon>
        <taxon>Fungi incertae sedis</taxon>
        <taxon>Mucoromycota</taxon>
        <taxon>Glomeromycotina</taxon>
        <taxon>Glomeromycetes</taxon>
        <taxon>Diversisporales</taxon>
        <taxon>Gigasporaceae</taxon>
        <taxon>Dentiscutata</taxon>
    </lineage>
</organism>
<keyword evidence="1 7" id="KW-1003">Cell membrane</keyword>
<evidence type="ECO:0000313" key="11">
    <source>
        <dbReference type="Proteomes" id="UP000789405"/>
    </source>
</evidence>
<name>A0A9N9AU40_9GLOM</name>
<comment type="catalytic activity">
    <reaction evidence="7">
        <text>a 1,2-diacyl-sn-glycero-3-phospho-(1D-myo-inositol) + ATP = a 1,2-diacyl-sn-glycero-3-phospho-(1D-myo-inositol 4-phosphate) + ADP + H(+)</text>
        <dbReference type="Rhea" id="RHEA:19877"/>
        <dbReference type="ChEBI" id="CHEBI:15378"/>
        <dbReference type="ChEBI" id="CHEBI:30616"/>
        <dbReference type="ChEBI" id="CHEBI:57880"/>
        <dbReference type="ChEBI" id="CHEBI:58178"/>
        <dbReference type="ChEBI" id="CHEBI:456216"/>
        <dbReference type="EC" id="2.7.1.67"/>
    </reaction>
</comment>
<dbReference type="InterPro" id="IPR000403">
    <property type="entry name" value="PI3/4_kinase_cat_dom"/>
</dbReference>
<keyword evidence="2 7" id="KW-0808">Transferase</keyword>
<dbReference type="GO" id="GO:0005802">
    <property type="term" value="C:trans-Golgi network"/>
    <property type="evidence" value="ECO:0007669"/>
    <property type="project" value="TreeGrafter"/>
</dbReference>
<feature type="compositionally biased region" description="Low complexity" evidence="8">
    <location>
        <begin position="741"/>
        <end position="753"/>
    </location>
</feature>
<dbReference type="EMBL" id="CAJVPY010001879">
    <property type="protein sequence ID" value="CAG8540079.1"/>
    <property type="molecule type" value="Genomic_DNA"/>
</dbReference>
<dbReference type="PANTHER" id="PTHR12865">
    <property type="entry name" value="PHOSPHATIDYLINOSITOL 4-KINASE TYPE-II"/>
    <property type="match status" value="1"/>
</dbReference>
<proteinExistence type="inferred from homology"/>
<evidence type="ECO:0000256" key="8">
    <source>
        <dbReference type="SAM" id="MobiDB-lite"/>
    </source>
</evidence>
<dbReference type="GO" id="GO:0005768">
    <property type="term" value="C:endosome"/>
    <property type="evidence" value="ECO:0007669"/>
    <property type="project" value="UniProtKB-UniRule"/>
</dbReference>
<dbReference type="GO" id="GO:0004430">
    <property type="term" value="F:1-phosphatidylinositol 4-kinase activity"/>
    <property type="evidence" value="ECO:0007669"/>
    <property type="project" value="UniProtKB-UniRule"/>
</dbReference>
<evidence type="ECO:0000259" key="9">
    <source>
        <dbReference type="PROSITE" id="PS50290"/>
    </source>
</evidence>
<evidence type="ECO:0000256" key="3">
    <source>
        <dbReference type="ARBA" id="ARBA00022741"/>
    </source>
</evidence>
<dbReference type="GO" id="GO:0005886">
    <property type="term" value="C:plasma membrane"/>
    <property type="evidence" value="ECO:0007669"/>
    <property type="project" value="UniProtKB-SubCell"/>
</dbReference>
<comment type="caution">
    <text evidence="10">The sequence shown here is derived from an EMBL/GenBank/DDBJ whole genome shotgun (WGS) entry which is preliminary data.</text>
</comment>
<dbReference type="PROSITE" id="PS50290">
    <property type="entry name" value="PI3_4_KINASE_3"/>
    <property type="match status" value="1"/>
</dbReference>
<dbReference type="AlphaFoldDB" id="A0A9N9AU40"/>
<feature type="region of interest" description="Disordered" evidence="8">
    <location>
        <begin position="461"/>
        <end position="496"/>
    </location>
</feature>
<feature type="compositionally biased region" description="Polar residues" evidence="8">
    <location>
        <begin position="476"/>
        <end position="486"/>
    </location>
</feature>
<feature type="domain" description="PI3K/PI4K catalytic" evidence="9">
    <location>
        <begin position="223"/>
        <end position="675"/>
    </location>
</feature>
<feature type="compositionally biased region" description="Polar residues" evidence="8">
    <location>
        <begin position="108"/>
        <end position="130"/>
    </location>
</feature>
<reference evidence="10" key="1">
    <citation type="submission" date="2021-06" db="EMBL/GenBank/DDBJ databases">
        <authorList>
            <person name="Kallberg Y."/>
            <person name="Tangrot J."/>
            <person name="Rosling A."/>
        </authorList>
    </citation>
    <scope>NUCLEOTIDE SEQUENCE</scope>
    <source>
        <strain evidence="10">MA453B</strain>
    </source>
</reference>
<dbReference type="EC" id="2.7.1.67" evidence="7"/>
<comment type="subcellular location">
    <subcellularLocation>
        <location evidence="7">Cell membrane</location>
        <topology evidence="7">Peripheral membrane protein</topology>
    </subcellularLocation>
    <subcellularLocation>
        <location evidence="7">Vacuole membrane</location>
        <topology evidence="7">Peripheral membrane protein</topology>
    </subcellularLocation>
</comment>
<evidence type="ECO:0000256" key="7">
    <source>
        <dbReference type="RuleBase" id="RU367084"/>
    </source>
</evidence>
<dbReference type="GO" id="GO:0046854">
    <property type="term" value="P:phosphatidylinositol phosphate biosynthetic process"/>
    <property type="evidence" value="ECO:0007669"/>
    <property type="project" value="UniProtKB-UniRule"/>
</dbReference>
<dbReference type="Pfam" id="PF00454">
    <property type="entry name" value="PI3_PI4_kinase"/>
    <property type="match status" value="1"/>
</dbReference>
<comment type="similarity">
    <text evidence="7">Belongs to the PI3/PI4-kinase family.</text>
</comment>